<evidence type="ECO:0000259" key="2">
    <source>
        <dbReference type="Pfam" id="PF02036"/>
    </source>
</evidence>
<dbReference type="KEGG" id="mthd:A3224_03945"/>
<feature type="domain" description="SCP2" evidence="2">
    <location>
        <begin position="36"/>
        <end position="132"/>
    </location>
</feature>
<dbReference type="InterPro" id="IPR003033">
    <property type="entry name" value="SCP2_sterol-bd_dom"/>
</dbReference>
<keyword evidence="1" id="KW-0831">Ubiquinone biosynthesis</keyword>
<comment type="function">
    <text evidence="1">Required for O(2)-independent ubiquinone (coenzyme Q) biosynthesis. Likely functions as an accessory factor.</text>
</comment>
<protein>
    <recommendedName>
        <fullName evidence="1">Ubiquinone biosynthesis accessory factor UbiT</fullName>
    </recommendedName>
</protein>
<name>A0A143HK55_MICTH</name>
<dbReference type="Pfam" id="PF02036">
    <property type="entry name" value="SCP2"/>
    <property type="match status" value="1"/>
</dbReference>
<sequence>MPAVGNLIAHGGYRIGRKFLPLFPRWPGEVALVKLLNRQLSEELDEGLFDFLDGRVLEIAVTDLKVHFRIGKRGGRFVRASAAAEADSTIAATAGDFLAIAAGREDPDTLFFHRRLMIRGQTEIGLTVKNRLDALDRSRIPGWLQRCLTVMADKLASLSQA</sequence>
<dbReference type="AlphaFoldDB" id="A0A143HK55"/>
<gene>
    <name evidence="1" type="primary">ubiT</name>
    <name evidence="3" type="ORF">A3224_03945</name>
</gene>
<evidence type="ECO:0000313" key="4">
    <source>
        <dbReference type="Proteomes" id="UP000076077"/>
    </source>
</evidence>
<organism evidence="3 4">
    <name type="scientific">Microbulbifer thermotolerans</name>
    <dbReference type="NCBI Taxonomy" id="252514"/>
    <lineage>
        <taxon>Bacteria</taxon>
        <taxon>Pseudomonadati</taxon>
        <taxon>Pseudomonadota</taxon>
        <taxon>Gammaproteobacteria</taxon>
        <taxon>Cellvibrionales</taxon>
        <taxon>Microbulbiferaceae</taxon>
        <taxon>Microbulbifer</taxon>
    </lineage>
</organism>
<dbReference type="EMBL" id="CP014864">
    <property type="protein sequence ID" value="AMX01850.1"/>
    <property type="molecule type" value="Genomic_DNA"/>
</dbReference>
<reference evidence="4" key="1">
    <citation type="submission" date="2016-03" db="EMBL/GenBank/DDBJ databases">
        <authorList>
            <person name="Lee Y.-S."/>
            <person name="Choi Y.-L."/>
        </authorList>
    </citation>
    <scope>NUCLEOTIDE SEQUENCE [LARGE SCALE GENOMIC DNA]</scope>
    <source>
        <strain evidence="4">DAU221</strain>
    </source>
</reference>
<dbReference type="GO" id="GO:0006744">
    <property type="term" value="P:ubiquinone biosynthetic process"/>
    <property type="evidence" value="ECO:0007669"/>
    <property type="project" value="UniProtKB-UniRule"/>
</dbReference>
<comment type="pathway">
    <text evidence="1">Cofactor biosynthesis; ubiquinone biosynthesis.</text>
</comment>
<dbReference type="SUPFAM" id="SSF55718">
    <property type="entry name" value="SCP-like"/>
    <property type="match status" value="1"/>
</dbReference>
<dbReference type="InterPro" id="IPR016830">
    <property type="entry name" value="UbiT"/>
</dbReference>
<dbReference type="HAMAP" id="MF_02231">
    <property type="entry name" value="UbiT"/>
    <property type="match status" value="1"/>
</dbReference>
<proteinExistence type="inferred from homology"/>
<accession>A0A143HK55</accession>
<dbReference type="STRING" id="252514.A3224_03945"/>
<dbReference type="Gene3D" id="3.30.1050.10">
    <property type="entry name" value="SCP2 sterol-binding domain"/>
    <property type="match status" value="1"/>
</dbReference>
<evidence type="ECO:0000256" key="1">
    <source>
        <dbReference type="HAMAP-Rule" id="MF_02231"/>
    </source>
</evidence>
<comment type="similarity">
    <text evidence="1">Belongs to the UbiT family.</text>
</comment>
<evidence type="ECO:0000313" key="3">
    <source>
        <dbReference type="EMBL" id="AMX01850.1"/>
    </source>
</evidence>
<dbReference type="InterPro" id="IPR036527">
    <property type="entry name" value="SCP2_sterol-bd_dom_sf"/>
</dbReference>
<dbReference type="UniPathway" id="UPA00232"/>
<keyword evidence="4" id="KW-1185">Reference proteome</keyword>
<dbReference type="Proteomes" id="UP000076077">
    <property type="component" value="Chromosome"/>
</dbReference>